<dbReference type="InterPro" id="IPR019734">
    <property type="entry name" value="TPR_rpt"/>
</dbReference>
<keyword evidence="2" id="KW-0802">TPR repeat</keyword>
<dbReference type="AlphaFoldDB" id="A0A2S0MTY0"/>
<dbReference type="EMBL" id="CP027665">
    <property type="protein sequence ID" value="AVO39349.1"/>
    <property type="molecule type" value="Genomic_DNA"/>
</dbReference>
<keyword evidence="4" id="KW-1185">Reference proteome</keyword>
<dbReference type="PANTHER" id="PTHR12788:SF10">
    <property type="entry name" value="PROTEIN-TYROSINE SULFOTRANSFERASE"/>
    <property type="match status" value="1"/>
</dbReference>
<gene>
    <name evidence="3" type="ORF">C6Y53_17700</name>
</gene>
<dbReference type="PROSITE" id="PS50005">
    <property type="entry name" value="TPR"/>
    <property type="match status" value="1"/>
</dbReference>
<dbReference type="Pfam" id="PF13469">
    <property type="entry name" value="Sulfotransfer_3"/>
    <property type="match status" value="1"/>
</dbReference>
<dbReference type="Gene3D" id="1.25.40.10">
    <property type="entry name" value="Tetratricopeptide repeat domain"/>
    <property type="match status" value="2"/>
</dbReference>
<dbReference type="GO" id="GO:0008476">
    <property type="term" value="F:protein-tyrosine sulfotransferase activity"/>
    <property type="evidence" value="ECO:0007669"/>
    <property type="project" value="InterPro"/>
</dbReference>
<dbReference type="KEGG" id="thas:C6Y53_17700"/>
<dbReference type="Gene3D" id="3.40.50.300">
    <property type="entry name" value="P-loop containing nucleotide triphosphate hydrolases"/>
    <property type="match status" value="1"/>
</dbReference>
<dbReference type="InterPro" id="IPR011990">
    <property type="entry name" value="TPR-like_helical_dom_sf"/>
</dbReference>
<dbReference type="Proteomes" id="UP000237655">
    <property type="component" value="Chromosome"/>
</dbReference>
<sequence>MTHPPRSPDTPAAILQLLRQGRHKAAFKSARTAMRRHKSNPVFANLAGIALGSAGQQREALGYFRKALALDPAFHDARKNLAQTLVLCGQAEAALKPLTRLCADQPGDAGGWYLLAQARLATGDAAGAEDAAGHAIDADPKQGRAHNLRGLARQRLGRLAEAVSDHAAALRLNPRDIEAMINQCAPLSRLLRDDEALALARRAVEGDPAHAGARLALGAQLMAAGRMDDAAVQYRAILDHAPRHARALERLAALGRDRDENTLAAQVAAALKSAPKGSEDRALLGFAAARIATRQQDDTAAARHLSDANAIMATRLPHDRDRDRAHIRSSLARFEPGMQVAPHPAAGDAAGLLPIYILGLPRSGTTLAEAMLAAHGDVRAMGERATPGMLLAPLIETGADFDTEAAAAFARADRAALPGTGGAGHYTDKMPENYRLVGFLRTACPAARFICLRRDPRDVALSMWREIFDGTALAYTYDLAAMADRFNLFAEAMRHWHRVFPGDILDLRYEVLVTDPQAASQAMARHCGLEWTPQMAHPEQGDGAVLTASATQLRQPVHARSVGKWRQHADMLAPFIAGLDPELWPEIR</sequence>
<keyword evidence="1 3" id="KW-0808">Transferase</keyword>
<evidence type="ECO:0000256" key="2">
    <source>
        <dbReference type="PROSITE-ProRule" id="PRU00339"/>
    </source>
</evidence>
<proteinExistence type="predicted"/>
<dbReference type="InterPro" id="IPR026634">
    <property type="entry name" value="TPST-like"/>
</dbReference>
<protein>
    <submittedName>
        <fullName evidence="3">Sulfotransferase family protein</fullName>
    </submittedName>
</protein>
<accession>A0A2S0MTY0</accession>
<dbReference type="SUPFAM" id="SSF48452">
    <property type="entry name" value="TPR-like"/>
    <property type="match status" value="1"/>
</dbReference>
<dbReference type="SMART" id="SM00028">
    <property type="entry name" value="TPR"/>
    <property type="match status" value="4"/>
</dbReference>
<evidence type="ECO:0000313" key="3">
    <source>
        <dbReference type="EMBL" id="AVO39349.1"/>
    </source>
</evidence>
<evidence type="ECO:0000313" key="4">
    <source>
        <dbReference type="Proteomes" id="UP000237655"/>
    </source>
</evidence>
<evidence type="ECO:0000256" key="1">
    <source>
        <dbReference type="ARBA" id="ARBA00022679"/>
    </source>
</evidence>
<name>A0A2S0MTY0_9RHOB</name>
<dbReference type="PANTHER" id="PTHR12788">
    <property type="entry name" value="PROTEIN-TYROSINE SULFOTRANSFERASE 2"/>
    <property type="match status" value="1"/>
</dbReference>
<dbReference type="RefSeq" id="WP_106473654.1">
    <property type="nucleotide sequence ID" value="NZ_CP027665.1"/>
</dbReference>
<feature type="repeat" description="TPR" evidence="2">
    <location>
        <begin position="41"/>
        <end position="74"/>
    </location>
</feature>
<dbReference type="SUPFAM" id="SSF52540">
    <property type="entry name" value="P-loop containing nucleoside triphosphate hydrolases"/>
    <property type="match status" value="1"/>
</dbReference>
<organism evidence="3 4">
    <name type="scientific">Pukyongiella litopenaei</name>
    <dbReference type="NCBI Taxonomy" id="2605946"/>
    <lineage>
        <taxon>Bacteria</taxon>
        <taxon>Pseudomonadati</taxon>
        <taxon>Pseudomonadota</taxon>
        <taxon>Alphaproteobacteria</taxon>
        <taxon>Rhodobacterales</taxon>
        <taxon>Paracoccaceae</taxon>
        <taxon>Pukyongiella</taxon>
    </lineage>
</organism>
<dbReference type="InterPro" id="IPR027417">
    <property type="entry name" value="P-loop_NTPase"/>
</dbReference>
<reference evidence="4" key="1">
    <citation type="submission" date="2018-03" db="EMBL/GenBank/DDBJ databases">
        <title>Genomic analysis of the strain SH-1 isolated from shrimp intestine.</title>
        <authorList>
            <person name="Kim Y.-S."/>
            <person name="Kim S.-E."/>
            <person name="Kim K.-H."/>
        </authorList>
    </citation>
    <scope>NUCLEOTIDE SEQUENCE [LARGE SCALE GENOMIC DNA]</scope>
    <source>
        <strain evidence="4">SH-1</strain>
    </source>
</reference>